<dbReference type="EMBL" id="CM003530">
    <property type="protein sequence ID" value="RCV18435.1"/>
    <property type="molecule type" value="Genomic_DNA"/>
</dbReference>
<reference evidence="2" key="2">
    <citation type="submission" date="2015-07" db="EMBL/GenBank/DDBJ databases">
        <authorList>
            <person name="Noorani M."/>
        </authorList>
    </citation>
    <scope>NUCLEOTIDE SEQUENCE</scope>
    <source>
        <strain evidence="2">Yugu1</strain>
    </source>
</reference>
<evidence type="ECO:0000256" key="1">
    <source>
        <dbReference type="SAM" id="MobiDB-lite"/>
    </source>
</evidence>
<dbReference type="AlphaFoldDB" id="A0A368QKD3"/>
<gene>
    <name evidence="2" type="ORF">SETIT_3G301000v2</name>
</gene>
<protein>
    <submittedName>
        <fullName evidence="2">Uncharacterized protein</fullName>
    </submittedName>
</protein>
<feature type="region of interest" description="Disordered" evidence="1">
    <location>
        <begin position="1"/>
        <end position="36"/>
    </location>
</feature>
<accession>A0A368QKD3</accession>
<sequence length="97" mass="10680">MHLWAEHDTEVPAARRAGTIAEGKGMKREEGGDRGEADMWGPHVRCHVATQSACHVSSYRVNLASKISCLVGAGRAAEERWLRLCQYALQSKSVENC</sequence>
<evidence type="ECO:0000313" key="2">
    <source>
        <dbReference type="EMBL" id="RCV18435.1"/>
    </source>
</evidence>
<reference evidence="2" key="1">
    <citation type="journal article" date="2012" name="Nat. Biotechnol.">
        <title>Reference genome sequence of the model plant Setaria.</title>
        <authorList>
            <person name="Bennetzen J.L."/>
            <person name="Schmutz J."/>
            <person name="Wang H."/>
            <person name="Percifield R."/>
            <person name="Hawkins J."/>
            <person name="Pontaroli A.C."/>
            <person name="Estep M."/>
            <person name="Feng L."/>
            <person name="Vaughn J.N."/>
            <person name="Grimwood J."/>
            <person name="Jenkins J."/>
            <person name="Barry K."/>
            <person name="Lindquist E."/>
            <person name="Hellsten U."/>
            <person name="Deshpande S."/>
            <person name="Wang X."/>
            <person name="Wu X."/>
            <person name="Mitros T."/>
            <person name="Triplett J."/>
            <person name="Yang X."/>
            <person name="Ye C.Y."/>
            <person name="Mauro-Herrera M."/>
            <person name="Wang L."/>
            <person name="Li P."/>
            <person name="Sharma M."/>
            <person name="Sharma R."/>
            <person name="Ronald P.C."/>
            <person name="Panaud O."/>
            <person name="Kellogg E.A."/>
            <person name="Brutnell T.P."/>
            <person name="Doust A.N."/>
            <person name="Tuskan G.A."/>
            <person name="Rokhsar D."/>
            <person name="Devos K.M."/>
        </authorList>
    </citation>
    <scope>NUCLEOTIDE SEQUENCE [LARGE SCALE GENOMIC DNA]</scope>
    <source>
        <strain evidence="2">Yugu1</strain>
    </source>
</reference>
<organism evidence="2">
    <name type="scientific">Setaria italica</name>
    <name type="common">Foxtail millet</name>
    <name type="synonym">Panicum italicum</name>
    <dbReference type="NCBI Taxonomy" id="4555"/>
    <lineage>
        <taxon>Eukaryota</taxon>
        <taxon>Viridiplantae</taxon>
        <taxon>Streptophyta</taxon>
        <taxon>Embryophyta</taxon>
        <taxon>Tracheophyta</taxon>
        <taxon>Spermatophyta</taxon>
        <taxon>Magnoliopsida</taxon>
        <taxon>Liliopsida</taxon>
        <taxon>Poales</taxon>
        <taxon>Poaceae</taxon>
        <taxon>PACMAD clade</taxon>
        <taxon>Panicoideae</taxon>
        <taxon>Panicodae</taxon>
        <taxon>Paniceae</taxon>
        <taxon>Cenchrinae</taxon>
        <taxon>Setaria</taxon>
    </lineage>
</organism>
<name>A0A368QKD3_SETIT</name>
<feature type="compositionally biased region" description="Basic and acidic residues" evidence="1">
    <location>
        <begin position="24"/>
        <end position="36"/>
    </location>
</feature>
<feature type="compositionally biased region" description="Basic and acidic residues" evidence="1">
    <location>
        <begin position="1"/>
        <end position="10"/>
    </location>
</feature>
<proteinExistence type="predicted"/>